<dbReference type="RefSeq" id="WP_093002559.1">
    <property type="nucleotide sequence ID" value="NZ_FNZZ01000001.1"/>
</dbReference>
<reference evidence="2" key="1">
    <citation type="submission" date="2016-10" db="EMBL/GenBank/DDBJ databases">
        <authorList>
            <person name="Varghese N."/>
            <person name="Submissions S."/>
        </authorList>
    </citation>
    <scope>NUCLEOTIDE SEQUENCE [LARGE SCALE GENOMIC DNA]</scope>
    <source>
        <strain evidence="2">JS21-1</strain>
    </source>
</reference>
<name>A0A1H7GHM5_9SPHN</name>
<evidence type="ECO:0000313" key="1">
    <source>
        <dbReference type="EMBL" id="SEK36432.1"/>
    </source>
</evidence>
<dbReference type="AlphaFoldDB" id="A0A1H7GHM5"/>
<organism evidence="1 2">
    <name type="scientific">Sphingomonas palmae</name>
    <dbReference type="NCBI Taxonomy" id="1855283"/>
    <lineage>
        <taxon>Bacteria</taxon>
        <taxon>Pseudomonadati</taxon>
        <taxon>Pseudomonadota</taxon>
        <taxon>Alphaproteobacteria</taxon>
        <taxon>Sphingomonadales</taxon>
        <taxon>Sphingomonadaceae</taxon>
        <taxon>Sphingomonas</taxon>
    </lineage>
</organism>
<dbReference type="STRING" id="1855283.SAMN05216382_0264"/>
<gene>
    <name evidence="1" type="ORF">SAMN05216382_0264</name>
</gene>
<proteinExistence type="predicted"/>
<dbReference type="Proteomes" id="UP000199214">
    <property type="component" value="Unassembled WGS sequence"/>
</dbReference>
<dbReference type="EMBL" id="FNZZ01000001">
    <property type="protein sequence ID" value="SEK36432.1"/>
    <property type="molecule type" value="Genomic_DNA"/>
</dbReference>
<sequence>MREEAFRRFLAQRLGARSVDSYLSNLRRVERELTIDLDACARDEHEIDTLRVALKRSGMSDSKVADCSSALRAYAAFADRAPGTRDVKAEPPLKPIAAQSDQIAIASLTTSNLLATYAAILRELRARGVARTGNGPVGDYAEHLFARALGWTLEPNSTAGFDARDPVTTLRYEIKARRLATGKRQAQLSALRRLPEHRFDILAVLLFAPDFSIDTAALIPHAMVLQHAAYTAHTNSWRVTVTPALLALPEVVDVTSAIAADENTINS</sequence>
<evidence type="ECO:0000313" key="2">
    <source>
        <dbReference type="Proteomes" id="UP000199214"/>
    </source>
</evidence>
<accession>A0A1H7GHM5</accession>
<dbReference type="OrthoDB" id="7210457at2"/>
<keyword evidence="2" id="KW-1185">Reference proteome</keyword>
<protein>
    <submittedName>
        <fullName evidence="1">Uncharacterized protein</fullName>
    </submittedName>
</protein>